<evidence type="ECO:0000313" key="1">
    <source>
        <dbReference type="EMBL" id="JAD25028.1"/>
    </source>
</evidence>
<reference evidence="1" key="2">
    <citation type="journal article" date="2015" name="Data Brief">
        <title>Shoot transcriptome of the giant reed, Arundo donax.</title>
        <authorList>
            <person name="Barrero R.A."/>
            <person name="Guerrero F.D."/>
            <person name="Moolhuijzen P."/>
            <person name="Goolsby J.A."/>
            <person name="Tidwell J."/>
            <person name="Bellgard S.E."/>
            <person name="Bellgard M.I."/>
        </authorList>
    </citation>
    <scope>NUCLEOTIDE SEQUENCE</scope>
    <source>
        <tissue evidence="1">Shoot tissue taken approximately 20 cm above the soil surface</tissue>
    </source>
</reference>
<accession>A0A0A8YGS1</accession>
<reference evidence="1" key="1">
    <citation type="submission" date="2014-09" db="EMBL/GenBank/DDBJ databases">
        <authorList>
            <person name="Magalhaes I.L.F."/>
            <person name="Oliveira U."/>
            <person name="Santos F.R."/>
            <person name="Vidigal T.H.D.A."/>
            <person name="Brescovit A.D."/>
            <person name="Santos A.J."/>
        </authorList>
    </citation>
    <scope>NUCLEOTIDE SEQUENCE</scope>
    <source>
        <tissue evidence="1">Shoot tissue taken approximately 20 cm above the soil surface</tissue>
    </source>
</reference>
<proteinExistence type="predicted"/>
<sequence length="27" mass="3228">MRLVEVKRKQALIFDRIFLMLAFSMNG</sequence>
<dbReference type="AlphaFoldDB" id="A0A0A8YGS1"/>
<protein>
    <submittedName>
        <fullName evidence="1">Uncharacterized protein</fullName>
    </submittedName>
</protein>
<organism evidence="1">
    <name type="scientific">Arundo donax</name>
    <name type="common">Giant reed</name>
    <name type="synonym">Donax arundinaceus</name>
    <dbReference type="NCBI Taxonomy" id="35708"/>
    <lineage>
        <taxon>Eukaryota</taxon>
        <taxon>Viridiplantae</taxon>
        <taxon>Streptophyta</taxon>
        <taxon>Embryophyta</taxon>
        <taxon>Tracheophyta</taxon>
        <taxon>Spermatophyta</taxon>
        <taxon>Magnoliopsida</taxon>
        <taxon>Liliopsida</taxon>
        <taxon>Poales</taxon>
        <taxon>Poaceae</taxon>
        <taxon>PACMAD clade</taxon>
        <taxon>Arundinoideae</taxon>
        <taxon>Arundineae</taxon>
        <taxon>Arundo</taxon>
    </lineage>
</organism>
<dbReference type="EMBL" id="GBRH01272867">
    <property type="protein sequence ID" value="JAD25028.1"/>
    <property type="molecule type" value="Transcribed_RNA"/>
</dbReference>
<name>A0A0A8YGS1_ARUDO</name>